<evidence type="ECO:0000256" key="4">
    <source>
        <dbReference type="ARBA" id="ARBA00023141"/>
    </source>
</evidence>
<keyword evidence="9" id="KW-1185">Reference proteome</keyword>
<evidence type="ECO:0000313" key="9">
    <source>
        <dbReference type="Proteomes" id="UP000813385"/>
    </source>
</evidence>
<dbReference type="EMBL" id="JAGPXD010000001">
    <property type="protein sequence ID" value="KAH7375936.1"/>
    <property type="molecule type" value="Genomic_DNA"/>
</dbReference>
<dbReference type="Gene3D" id="3.20.20.70">
    <property type="entry name" value="Aldolase class I"/>
    <property type="match status" value="1"/>
</dbReference>
<protein>
    <recommendedName>
        <fullName evidence="6">Phospho-2-dehydro-3-deoxyheptonate aldolase</fullName>
        <ecNumber evidence="6">2.5.1.54</ecNumber>
    </recommendedName>
</protein>
<comment type="caution">
    <text evidence="8">The sequence shown here is derived from an EMBL/GenBank/DDBJ whole genome shotgun (WGS) entry which is preliminary data.</text>
</comment>
<comment type="catalytic activity">
    <reaction evidence="5 6">
        <text>D-erythrose 4-phosphate + phosphoenolpyruvate + H2O = 7-phospho-2-dehydro-3-deoxy-D-arabino-heptonate + phosphate</text>
        <dbReference type="Rhea" id="RHEA:14717"/>
        <dbReference type="ChEBI" id="CHEBI:15377"/>
        <dbReference type="ChEBI" id="CHEBI:16897"/>
        <dbReference type="ChEBI" id="CHEBI:43474"/>
        <dbReference type="ChEBI" id="CHEBI:58394"/>
        <dbReference type="ChEBI" id="CHEBI:58702"/>
        <dbReference type="EC" id="2.5.1.54"/>
    </reaction>
</comment>
<dbReference type="GO" id="GO:0009073">
    <property type="term" value="P:aromatic amino acid family biosynthetic process"/>
    <property type="evidence" value="ECO:0007669"/>
    <property type="project" value="UniProtKB-KW"/>
</dbReference>
<dbReference type="Pfam" id="PF00793">
    <property type="entry name" value="DAHP_synth_1"/>
    <property type="match status" value="1"/>
</dbReference>
<name>A0A8K0TTZ2_9PEZI</name>
<dbReference type="InterPro" id="IPR006218">
    <property type="entry name" value="DAHP1/KDSA"/>
</dbReference>
<evidence type="ECO:0000256" key="6">
    <source>
        <dbReference type="PIRNR" id="PIRNR001361"/>
    </source>
</evidence>
<dbReference type="Proteomes" id="UP000813385">
    <property type="component" value="Unassembled WGS sequence"/>
</dbReference>
<evidence type="ECO:0000313" key="8">
    <source>
        <dbReference type="EMBL" id="KAH7375936.1"/>
    </source>
</evidence>
<dbReference type="GO" id="GO:0003849">
    <property type="term" value="F:3-deoxy-7-phosphoheptulonate synthase activity"/>
    <property type="evidence" value="ECO:0007669"/>
    <property type="project" value="UniProtKB-EC"/>
</dbReference>
<keyword evidence="4 6" id="KW-0057">Aromatic amino acid biosynthesis</keyword>
<dbReference type="GO" id="GO:0008652">
    <property type="term" value="P:amino acid biosynthetic process"/>
    <property type="evidence" value="ECO:0007669"/>
    <property type="project" value="UniProtKB-KW"/>
</dbReference>
<dbReference type="NCBIfam" id="TIGR00034">
    <property type="entry name" value="aroFGH"/>
    <property type="match status" value="1"/>
</dbReference>
<evidence type="ECO:0000256" key="3">
    <source>
        <dbReference type="ARBA" id="ARBA00022679"/>
    </source>
</evidence>
<dbReference type="PANTHER" id="PTHR21225">
    <property type="entry name" value="PHOSPHO-2-DEHYDRO-3-DEOXYHEPTONATE ALDOLASE DAHP SYNTHETASE"/>
    <property type="match status" value="1"/>
</dbReference>
<reference evidence="8" key="1">
    <citation type="journal article" date="2021" name="Nat. Commun.">
        <title>Genetic determinants of endophytism in the Arabidopsis root mycobiome.</title>
        <authorList>
            <person name="Mesny F."/>
            <person name="Miyauchi S."/>
            <person name="Thiergart T."/>
            <person name="Pickel B."/>
            <person name="Atanasova L."/>
            <person name="Karlsson M."/>
            <person name="Huettel B."/>
            <person name="Barry K.W."/>
            <person name="Haridas S."/>
            <person name="Chen C."/>
            <person name="Bauer D."/>
            <person name="Andreopoulos W."/>
            <person name="Pangilinan J."/>
            <person name="LaButti K."/>
            <person name="Riley R."/>
            <person name="Lipzen A."/>
            <person name="Clum A."/>
            <person name="Drula E."/>
            <person name="Henrissat B."/>
            <person name="Kohler A."/>
            <person name="Grigoriev I.V."/>
            <person name="Martin F.M."/>
            <person name="Hacquard S."/>
        </authorList>
    </citation>
    <scope>NUCLEOTIDE SEQUENCE</scope>
    <source>
        <strain evidence="8">MPI-CAGE-AT-0016</strain>
    </source>
</reference>
<dbReference type="SUPFAM" id="SSF51569">
    <property type="entry name" value="Aldolase"/>
    <property type="match status" value="1"/>
</dbReference>
<dbReference type="NCBIfam" id="NF009395">
    <property type="entry name" value="PRK12755.1"/>
    <property type="match status" value="1"/>
</dbReference>
<comment type="similarity">
    <text evidence="1 6">Belongs to the class-I DAHP synthase family.</text>
</comment>
<dbReference type="EC" id="2.5.1.54" evidence="6"/>
<evidence type="ECO:0000256" key="5">
    <source>
        <dbReference type="ARBA" id="ARBA00047508"/>
    </source>
</evidence>
<keyword evidence="3 6" id="KW-0808">Transferase</keyword>
<dbReference type="PANTHER" id="PTHR21225:SF18">
    <property type="entry name" value="PHOSPHO-2-DEHYDRO-3-DEOXYHEPTONATE ALDOLASE, PHENYLALANINE-INHIBITED"/>
    <property type="match status" value="1"/>
</dbReference>
<proteinExistence type="inferred from homology"/>
<dbReference type="FunFam" id="3.20.20.70:FF:000005">
    <property type="entry name" value="Phospho-2-dehydro-3-deoxyheptonate aldolase"/>
    <property type="match status" value="1"/>
</dbReference>
<dbReference type="PIRSF" id="PIRSF001361">
    <property type="entry name" value="DAHP_synthase"/>
    <property type="match status" value="1"/>
</dbReference>
<sequence>MSNFYIENKNVGNKADSEDWRIRGYNPLTPPDLLQHEIPQTAKSKETVLKSRDEVAAVVTGADEKERLLVVIGPCSIHDPEAALKYCDMLLEQKEKHKDELLIVMRSYLEKPRTTVGWKGLINDPDIDNSFQINKGLRLSRQLFVDLTDKGMPIASEMLDTISPQFLADLLSVGAVGARTTESQLHRELASGLSFPVGFKNGTDGSLGVAIDAIGAVKHPHHFLSVTKPGVVAIVGTVGNDDCFVILRGGTKGTNYDAKSIAEAKAALEKAGVRQRLMVDCSHGNSLKNHKNQPKVAADLAEQISKGETSIMGVMIESNINEGNQKVPKEGKAGLKYGVSITDACIHWQDTEDVLATLANAVKQRREVLGKNSSA</sequence>
<keyword evidence="2 6" id="KW-0028">Amino-acid biosynthesis</keyword>
<dbReference type="AlphaFoldDB" id="A0A8K0TTZ2"/>
<dbReference type="InterPro" id="IPR013785">
    <property type="entry name" value="Aldolase_TIM"/>
</dbReference>
<gene>
    <name evidence="8" type="ORF">B0T11DRAFT_271257</name>
</gene>
<evidence type="ECO:0000256" key="2">
    <source>
        <dbReference type="ARBA" id="ARBA00022605"/>
    </source>
</evidence>
<dbReference type="GO" id="GO:0005737">
    <property type="term" value="C:cytoplasm"/>
    <property type="evidence" value="ECO:0007669"/>
    <property type="project" value="TreeGrafter"/>
</dbReference>
<organism evidence="8 9">
    <name type="scientific">Plectosphaerella cucumerina</name>
    <dbReference type="NCBI Taxonomy" id="40658"/>
    <lineage>
        <taxon>Eukaryota</taxon>
        <taxon>Fungi</taxon>
        <taxon>Dikarya</taxon>
        <taxon>Ascomycota</taxon>
        <taxon>Pezizomycotina</taxon>
        <taxon>Sordariomycetes</taxon>
        <taxon>Hypocreomycetidae</taxon>
        <taxon>Glomerellales</taxon>
        <taxon>Plectosphaerellaceae</taxon>
        <taxon>Plectosphaerella</taxon>
    </lineage>
</organism>
<evidence type="ECO:0000256" key="1">
    <source>
        <dbReference type="ARBA" id="ARBA00007985"/>
    </source>
</evidence>
<evidence type="ECO:0000259" key="7">
    <source>
        <dbReference type="Pfam" id="PF00793"/>
    </source>
</evidence>
<accession>A0A8K0TTZ2</accession>
<dbReference type="OrthoDB" id="4699125at2759"/>
<feature type="domain" description="DAHP synthetase I/KDSA" evidence="7">
    <location>
        <begin position="57"/>
        <end position="355"/>
    </location>
</feature>
<dbReference type="InterPro" id="IPR006219">
    <property type="entry name" value="DAHP_synth_1"/>
</dbReference>